<dbReference type="PROSITE" id="PS51677">
    <property type="entry name" value="NODB"/>
    <property type="match status" value="1"/>
</dbReference>
<reference evidence="3" key="1">
    <citation type="submission" date="2016-09" db="EMBL/GenBank/DDBJ databases">
        <authorList>
            <person name="Varghese N."/>
            <person name="Submissions S."/>
        </authorList>
    </citation>
    <scope>NUCLEOTIDE SEQUENCE [LARGE SCALE GENOMIC DNA]</scope>
    <source>
        <strain evidence="3">JS23</strain>
    </source>
</reference>
<dbReference type="SUPFAM" id="SSF88713">
    <property type="entry name" value="Glycoside hydrolase/deacetylase"/>
    <property type="match status" value="1"/>
</dbReference>
<dbReference type="Pfam" id="PF01522">
    <property type="entry name" value="Polysacc_deac_1"/>
    <property type="match status" value="1"/>
</dbReference>
<dbReference type="CDD" id="cd10917">
    <property type="entry name" value="CE4_NodB_like_6s_7s"/>
    <property type="match status" value="1"/>
</dbReference>
<dbReference type="AlphaFoldDB" id="A0A1H2PLY8"/>
<dbReference type="PANTHER" id="PTHR10587">
    <property type="entry name" value="GLYCOSYL TRANSFERASE-RELATED"/>
    <property type="match status" value="1"/>
</dbReference>
<gene>
    <name evidence="2" type="ORF">SAMN05216551_102235</name>
</gene>
<dbReference type="STRING" id="1770053.SAMN05216551_102235"/>
<dbReference type="Proteomes" id="UP000243719">
    <property type="component" value="Unassembled WGS sequence"/>
</dbReference>
<organism evidence="2 3">
    <name type="scientific">Chitinasiproducens palmae</name>
    <dbReference type="NCBI Taxonomy" id="1770053"/>
    <lineage>
        <taxon>Bacteria</taxon>
        <taxon>Pseudomonadati</taxon>
        <taxon>Pseudomonadota</taxon>
        <taxon>Betaproteobacteria</taxon>
        <taxon>Burkholderiales</taxon>
        <taxon>Burkholderiaceae</taxon>
        <taxon>Chitinasiproducens</taxon>
    </lineage>
</organism>
<dbReference type="GO" id="GO:0016810">
    <property type="term" value="F:hydrolase activity, acting on carbon-nitrogen (but not peptide) bonds"/>
    <property type="evidence" value="ECO:0007669"/>
    <property type="project" value="InterPro"/>
</dbReference>
<protein>
    <submittedName>
        <fullName evidence="2">Polysaccharide deacetylase</fullName>
    </submittedName>
</protein>
<dbReference type="GO" id="GO:0005975">
    <property type="term" value="P:carbohydrate metabolic process"/>
    <property type="evidence" value="ECO:0007669"/>
    <property type="project" value="InterPro"/>
</dbReference>
<proteinExistence type="predicted"/>
<feature type="domain" description="NodB homology" evidence="1">
    <location>
        <begin position="20"/>
        <end position="210"/>
    </location>
</feature>
<evidence type="ECO:0000259" key="1">
    <source>
        <dbReference type="PROSITE" id="PS51677"/>
    </source>
</evidence>
<evidence type="ECO:0000313" key="3">
    <source>
        <dbReference type="Proteomes" id="UP000243719"/>
    </source>
</evidence>
<dbReference type="InterPro" id="IPR011330">
    <property type="entry name" value="Glyco_hydro/deAcase_b/a-brl"/>
</dbReference>
<evidence type="ECO:0000313" key="2">
    <source>
        <dbReference type="EMBL" id="SDV47062.1"/>
    </source>
</evidence>
<dbReference type="InterPro" id="IPR050248">
    <property type="entry name" value="Polysacc_deacetylase_ArnD"/>
</dbReference>
<dbReference type="Gene3D" id="3.20.20.370">
    <property type="entry name" value="Glycoside hydrolase/deacetylase"/>
    <property type="match status" value="1"/>
</dbReference>
<accession>A0A1H2PLY8</accession>
<name>A0A1H2PLY8_9BURK</name>
<dbReference type="EMBL" id="FNLO01000002">
    <property type="protein sequence ID" value="SDV47062.1"/>
    <property type="molecule type" value="Genomic_DNA"/>
</dbReference>
<dbReference type="InterPro" id="IPR002509">
    <property type="entry name" value="NODB_dom"/>
</dbReference>
<sequence length="210" mass="22954">MDTQPQPAAPESLPHDCQTMPITLTFDDGPGPSTPALLDVLGAASQRATFFVLGSHLSTSLAMAVRIVREGHCLGNHTFGHARAGGISNQALIDEIATTDRLIHRAYRHAGVVAPDILPLRLPYGVSPADPRVDVLAGLRRKHTGWTFMLDDWRRPPPSPSALAEAMRRHAEVCAERGRDPMFCLHDGSRYAEARPNTVEAVRLFLNQSR</sequence>
<keyword evidence="3" id="KW-1185">Reference proteome</keyword>